<evidence type="ECO:0000256" key="1">
    <source>
        <dbReference type="SAM" id="MobiDB-lite"/>
    </source>
</evidence>
<comment type="caution">
    <text evidence="2">The sequence shown here is derived from an EMBL/GenBank/DDBJ whole genome shotgun (WGS) entry which is preliminary data.</text>
</comment>
<reference evidence="2 3" key="1">
    <citation type="journal article" date="2018" name="Front. Plant Sci.">
        <title>Red Clover (Trifolium pratense) and Zigzag Clover (T. medium) - A Picture of Genomic Similarities and Differences.</title>
        <authorList>
            <person name="Dluhosova J."/>
            <person name="Istvanek J."/>
            <person name="Nedelnik J."/>
            <person name="Repkova J."/>
        </authorList>
    </citation>
    <scope>NUCLEOTIDE SEQUENCE [LARGE SCALE GENOMIC DNA]</scope>
    <source>
        <strain evidence="3">cv. 10/8</strain>
        <tissue evidence="2">Leaf</tissue>
    </source>
</reference>
<evidence type="ECO:0000313" key="3">
    <source>
        <dbReference type="Proteomes" id="UP000265520"/>
    </source>
</evidence>
<evidence type="ECO:0000313" key="2">
    <source>
        <dbReference type="EMBL" id="MCI14356.1"/>
    </source>
</evidence>
<protein>
    <submittedName>
        <fullName evidence="2">Uncharacterized protein</fullName>
    </submittedName>
</protein>
<proteinExistence type="predicted"/>
<name>A0A392PST2_9FABA</name>
<dbReference type="Proteomes" id="UP000265520">
    <property type="component" value="Unassembled WGS sequence"/>
</dbReference>
<dbReference type="AlphaFoldDB" id="A0A392PST2"/>
<keyword evidence="3" id="KW-1185">Reference proteome</keyword>
<dbReference type="EMBL" id="LXQA010092082">
    <property type="protein sequence ID" value="MCI14356.1"/>
    <property type="molecule type" value="Genomic_DNA"/>
</dbReference>
<feature type="region of interest" description="Disordered" evidence="1">
    <location>
        <begin position="45"/>
        <end position="67"/>
    </location>
</feature>
<sequence>MLVNADWSTGQQSSSLSEVKASFAARIHHLKNMKARLASTHARLAREPENRVKNPSGFTSKPFKTPI</sequence>
<organism evidence="2 3">
    <name type="scientific">Trifolium medium</name>
    <dbReference type="NCBI Taxonomy" id="97028"/>
    <lineage>
        <taxon>Eukaryota</taxon>
        <taxon>Viridiplantae</taxon>
        <taxon>Streptophyta</taxon>
        <taxon>Embryophyta</taxon>
        <taxon>Tracheophyta</taxon>
        <taxon>Spermatophyta</taxon>
        <taxon>Magnoliopsida</taxon>
        <taxon>eudicotyledons</taxon>
        <taxon>Gunneridae</taxon>
        <taxon>Pentapetalae</taxon>
        <taxon>rosids</taxon>
        <taxon>fabids</taxon>
        <taxon>Fabales</taxon>
        <taxon>Fabaceae</taxon>
        <taxon>Papilionoideae</taxon>
        <taxon>50 kb inversion clade</taxon>
        <taxon>NPAAA clade</taxon>
        <taxon>Hologalegina</taxon>
        <taxon>IRL clade</taxon>
        <taxon>Trifolieae</taxon>
        <taxon>Trifolium</taxon>
    </lineage>
</organism>
<accession>A0A392PST2</accession>